<dbReference type="InterPro" id="IPR011990">
    <property type="entry name" value="TPR-like_helical_dom_sf"/>
</dbReference>
<evidence type="ECO:0000256" key="1">
    <source>
        <dbReference type="SAM" id="Coils"/>
    </source>
</evidence>
<organism evidence="3 4">
    <name type="scientific">Lacinutrix venerupis</name>
    <dbReference type="NCBI Taxonomy" id="1486034"/>
    <lineage>
        <taxon>Bacteria</taxon>
        <taxon>Pseudomonadati</taxon>
        <taxon>Bacteroidota</taxon>
        <taxon>Flavobacteriia</taxon>
        <taxon>Flavobacteriales</taxon>
        <taxon>Flavobacteriaceae</taxon>
        <taxon>Lacinutrix</taxon>
    </lineage>
</organism>
<keyword evidence="2" id="KW-0732">Signal</keyword>
<dbReference type="KEGG" id="lvn:BWR22_05445"/>
<dbReference type="Proteomes" id="UP000187506">
    <property type="component" value="Chromosome"/>
</dbReference>
<dbReference type="AlphaFoldDB" id="A0AAC9LN88"/>
<keyword evidence="4" id="KW-1185">Reference proteome</keyword>
<dbReference type="Gene3D" id="1.25.40.10">
    <property type="entry name" value="Tetratricopeptide repeat domain"/>
    <property type="match status" value="1"/>
</dbReference>
<evidence type="ECO:0000313" key="3">
    <source>
        <dbReference type="EMBL" id="APX99776.1"/>
    </source>
</evidence>
<gene>
    <name evidence="3" type="ORF">BWR22_05445</name>
</gene>
<proteinExistence type="predicted"/>
<evidence type="ECO:0008006" key="5">
    <source>
        <dbReference type="Google" id="ProtNLM"/>
    </source>
</evidence>
<sequence length="209" mass="24041">MYRLALLVIMMITSNLNAQTESKYETGMLKAFSLWEEQKTEEAVNLFERISSAENENWLPSYYAAQVLILDGFTKLQDSEKLDAQLKRAQNFINDAKTNSKENVEILVMQALLHTVYVASDGAKYGMTLAPKVAQLYEQAYKLDSKNPRVVLNRAEWNIGSARYFGQDTKPFCNEFNKALELFVNFKPESKFHPNWGKERAEQMIKSCN</sequence>
<evidence type="ECO:0000313" key="4">
    <source>
        <dbReference type="Proteomes" id="UP000187506"/>
    </source>
</evidence>
<dbReference type="EMBL" id="CP019352">
    <property type="protein sequence ID" value="APX99776.1"/>
    <property type="molecule type" value="Genomic_DNA"/>
</dbReference>
<accession>A0AAC9LN88</accession>
<feature type="signal peptide" evidence="2">
    <location>
        <begin position="1"/>
        <end position="18"/>
    </location>
</feature>
<protein>
    <recommendedName>
        <fullName evidence="5">Tetratricopeptide repeat protein</fullName>
    </recommendedName>
</protein>
<reference evidence="3 4" key="1">
    <citation type="submission" date="2017-01" db="EMBL/GenBank/DDBJ databases">
        <title>Complete genome of Lacinutrix venerupis DOK2-8 isolated from seawater in Dokdo.</title>
        <authorList>
            <person name="Chi W.-J."/>
            <person name="Kim J.H."/>
        </authorList>
    </citation>
    <scope>NUCLEOTIDE SEQUENCE [LARGE SCALE GENOMIC DNA]</scope>
    <source>
        <strain evidence="3 4">DOK2-8</strain>
    </source>
</reference>
<dbReference type="RefSeq" id="WP_076732403.1">
    <property type="nucleotide sequence ID" value="NZ_CP019352.1"/>
</dbReference>
<keyword evidence="1" id="KW-0175">Coiled coil</keyword>
<feature type="chain" id="PRO_5041917742" description="Tetratricopeptide repeat protein" evidence="2">
    <location>
        <begin position="19"/>
        <end position="209"/>
    </location>
</feature>
<name>A0AAC9LN88_9FLAO</name>
<feature type="coiled-coil region" evidence="1">
    <location>
        <begin position="36"/>
        <end position="99"/>
    </location>
</feature>
<evidence type="ECO:0000256" key="2">
    <source>
        <dbReference type="SAM" id="SignalP"/>
    </source>
</evidence>